<dbReference type="AlphaFoldDB" id="A0A3B0ZXV0"/>
<reference evidence="1" key="1">
    <citation type="submission" date="2018-06" db="EMBL/GenBank/DDBJ databases">
        <authorList>
            <person name="Zhirakovskaya E."/>
        </authorList>
    </citation>
    <scope>NUCLEOTIDE SEQUENCE</scope>
</reference>
<organism evidence="1">
    <name type="scientific">hydrothermal vent metagenome</name>
    <dbReference type="NCBI Taxonomy" id="652676"/>
    <lineage>
        <taxon>unclassified sequences</taxon>
        <taxon>metagenomes</taxon>
        <taxon>ecological metagenomes</taxon>
    </lineage>
</organism>
<accession>A0A3B0ZXV0</accession>
<dbReference type="EMBL" id="UOFS01000012">
    <property type="protein sequence ID" value="VAW92272.1"/>
    <property type="molecule type" value="Genomic_DNA"/>
</dbReference>
<evidence type="ECO:0000313" key="1">
    <source>
        <dbReference type="EMBL" id="VAW92272.1"/>
    </source>
</evidence>
<gene>
    <name evidence="1" type="ORF">MNBD_GAMMA22-311</name>
</gene>
<proteinExistence type="predicted"/>
<sequence length="89" mass="10008">MNSKLFNKITQQIANDPKSGQSLLIFALIKTLDTPKGGHLYLLKKLSEFTPESREIAYALMEVSAKGENQGDEWDSMVSSIESAFHQYQ</sequence>
<protein>
    <submittedName>
        <fullName evidence="1">Uncharacterized protein</fullName>
    </submittedName>
</protein>
<name>A0A3B0ZXV0_9ZZZZ</name>